<organism evidence="2">
    <name type="scientific">Sigmofec virus UA08Rod_18611</name>
    <dbReference type="NCBI Taxonomy" id="2929283"/>
    <lineage>
        <taxon>Viruses</taxon>
        <taxon>Monodnaviria</taxon>
        <taxon>Shotokuvirae</taxon>
        <taxon>Cressdnaviricota</taxon>
        <taxon>Repensiviricetes</taxon>
        <taxon>Geplafuvirales</taxon>
        <taxon>Genomoviridae</taxon>
        <taxon>Gemycircularvirus</taxon>
    </lineage>
</organism>
<reference evidence="2" key="1">
    <citation type="submission" date="2022-02" db="EMBL/GenBank/DDBJ databases">
        <title>Towards deciphering the DNA virus diversity associated with rodent species in the families Cricetidae and Heteromyidae.</title>
        <authorList>
            <person name="Lund M."/>
            <person name="Larsen B.B."/>
            <person name="Gryseels S."/>
            <person name="Kraberger S."/>
            <person name="Rowsey D.M."/>
            <person name="Steger L."/>
            <person name="Yule K.M."/>
            <person name="Upham N.S."/>
            <person name="Worobey M."/>
            <person name="Van Doorslaer K."/>
            <person name="Varsani A."/>
        </authorList>
    </citation>
    <scope>NUCLEOTIDE SEQUENCE</scope>
    <source>
        <strain evidence="2">UA08Rod_18611</strain>
    </source>
</reference>
<evidence type="ECO:0000256" key="1">
    <source>
        <dbReference type="SAM" id="MobiDB-lite"/>
    </source>
</evidence>
<dbReference type="EMBL" id="OM869489">
    <property type="protein sequence ID" value="UPW40761.1"/>
    <property type="molecule type" value="Genomic_DNA"/>
</dbReference>
<evidence type="ECO:0000313" key="2">
    <source>
        <dbReference type="EMBL" id="UPW40761.1"/>
    </source>
</evidence>
<proteinExistence type="predicted"/>
<protein>
    <submittedName>
        <fullName evidence="2">Capsid protein</fullName>
    </submittedName>
</protein>
<name>A0A976N0U2_9VIRU</name>
<accession>A0A976N0U2</accession>
<feature type="region of interest" description="Disordered" evidence="1">
    <location>
        <begin position="22"/>
        <end position="46"/>
    </location>
</feature>
<sequence>MAYRYRTIRRGRRVPVTRRVNTRKGYGGRAAPRRRPTTRRRYSKKMSNKRILNLTAKKKKDVMKTWTNMDANDVTGELRNGPAYMQGGPLYAILWSPTARPGLNKSGAAGAPIEEAVRTASTCYMRGIKETISLASDTGAAWKWRRICFRLRGDFVYSKEGSGALSSYLDSNFGMVRVATNWAKVASAINDIYRILFKGVRNVDWVDPMLAPTDNRRWDIVYDKTTNIQSPNEAGVYRTYQRWHGMNKNLVFDDDENANAEELRRWSVEGKQGMGDYYIIDLFNGNGAAEDQMSVRYNSTLYWHEK</sequence>
<feature type="compositionally biased region" description="Basic residues" evidence="1">
    <location>
        <begin position="31"/>
        <end position="46"/>
    </location>
</feature>